<name>A0A0D9V3S6_9ORYZ</name>
<dbReference type="HOGENOM" id="CLU_2925907_0_0_1"/>
<evidence type="ECO:0000313" key="3">
    <source>
        <dbReference type="Proteomes" id="UP000032180"/>
    </source>
</evidence>
<reference evidence="3" key="2">
    <citation type="submission" date="2013-12" db="EMBL/GenBank/DDBJ databases">
        <authorList>
            <person name="Yu Y."/>
            <person name="Lee S."/>
            <person name="de Baynast K."/>
            <person name="Wissotski M."/>
            <person name="Liu L."/>
            <person name="Talag J."/>
            <person name="Goicoechea J."/>
            <person name="Angelova A."/>
            <person name="Jetty R."/>
            <person name="Kudrna D."/>
            <person name="Golser W."/>
            <person name="Rivera L."/>
            <person name="Zhang J."/>
            <person name="Wing R."/>
        </authorList>
    </citation>
    <scope>NUCLEOTIDE SEQUENCE</scope>
</reference>
<dbReference type="Gramene" id="LPERR01G21730.1">
    <property type="protein sequence ID" value="LPERR01G21730.1"/>
    <property type="gene ID" value="LPERR01G21730"/>
</dbReference>
<dbReference type="EnsemblPlants" id="LPERR01G21730.1">
    <property type="protein sequence ID" value="LPERR01G21730.1"/>
    <property type="gene ID" value="LPERR01G21730"/>
</dbReference>
<feature type="region of interest" description="Disordered" evidence="1">
    <location>
        <begin position="42"/>
        <end position="61"/>
    </location>
</feature>
<sequence>MPLSQMSPTKISTWTNVIQLTAPRGDKCVEFDGTGRPAAMVVSSRRAGHEPSTSALWPVDT</sequence>
<reference evidence="2 3" key="1">
    <citation type="submission" date="2012-08" db="EMBL/GenBank/DDBJ databases">
        <title>Oryza genome evolution.</title>
        <authorList>
            <person name="Wing R.A."/>
        </authorList>
    </citation>
    <scope>NUCLEOTIDE SEQUENCE</scope>
</reference>
<accession>A0A0D9V3S6</accession>
<proteinExistence type="predicted"/>
<evidence type="ECO:0000313" key="2">
    <source>
        <dbReference type="EnsemblPlants" id="LPERR01G21730.1"/>
    </source>
</evidence>
<evidence type="ECO:0000256" key="1">
    <source>
        <dbReference type="SAM" id="MobiDB-lite"/>
    </source>
</evidence>
<organism evidence="2 3">
    <name type="scientific">Leersia perrieri</name>
    <dbReference type="NCBI Taxonomy" id="77586"/>
    <lineage>
        <taxon>Eukaryota</taxon>
        <taxon>Viridiplantae</taxon>
        <taxon>Streptophyta</taxon>
        <taxon>Embryophyta</taxon>
        <taxon>Tracheophyta</taxon>
        <taxon>Spermatophyta</taxon>
        <taxon>Magnoliopsida</taxon>
        <taxon>Liliopsida</taxon>
        <taxon>Poales</taxon>
        <taxon>Poaceae</taxon>
        <taxon>BOP clade</taxon>
        <taxon>Oryzoideae</taxon>
        <taxon>Oryzeae</taxon>
        <taxon>Oryzinae</taxon>
        <taxon>Leersia</taxon>
    </lineage>
</organism>
<dbReference type="Proteomes" id="UP000032180">
    <property type="component" value="Chromosome 1"/>
</dbReference>
<protein>
    <submittedName>
        <fullName evidence="2">Uncharacterized protein</fullName>
    </submittedName>
</protein>
<dbReference type="AlphaFoldDB" id="A0A0D9V3S6"/>
<reference evidence="2" key="3">
    <citation type="submission" date="2015-04" db="UniProtKB">
        <authorList>
            <consortium name="EnsemblPlants"/>
        </authorList>
    </citation>
    <scope>IDENTIFICATION</scope>
</reference>
<keyword evidence="3" id="KW-1185">Reference proteome</keyword>